<dbReference type="InterPro" id="IPR051663">
    <property type="entry name" value="CLec_Tetranectin-domain"/>
</dbReference>
<dbReference type="PROSITE" id="PS50041">
    <property type="entry name" value="C_TYPE_LECTIN_2"/>
    <property type="match status" value="1"/>
</dbReference>
<dbReference type="AlphaFoldDB" id="C3XVB5"/>
<evidence type="ECO:0000313" key="3">
    <source>
        <dbReference type="EMBL" id="EEN68041.1"/>
    </source>
</evidence>
<evidence type="ECO:0000259" key="2">
    <source>
        <dbReference type="PROSITE" id="PS50041"/>
    </source>
</evidence>
<dbReference type="Pfam" id="PF00059">
    <property type="entry name" value="Lectin_C"/>
    <property type="match status" value="1"/>
</dbReference>
<dbReference type="PANTHER" id="PTHR22799:SF6">
    <property type="entry name" value="C-TYPE LECTIN DOMAIN FAMILY 4 MEMBER M-LIKE"/>
    <property type="match status" value="1"/>
</dbReference>
<dbReference type="SUPFAM" id="SSF56436">
    <property type="entry name" value="C-type lectin-like"/>
    <property type="match status" value="1"/>
</dbReference>
<gene>
    <name evidence="3" type="ORF">BRAFLDRAFT_87006</name>
</gene>
<organism>
    <name type="scientific">Branchiostoma floridae</name>
    <name type="common">Florida lancelet</name>
    <name type="synonym">Amphioxus</name>
    <dbReference type="NCBI Taxonomy" id="7739"/>
    <lineage>
        <taxon>Eukaryota</taxon>
        <taxon>Metazoa</taxon>
        <taxon>Chordata</taxon>
        <taxon>Cephalochordata</taxon>
        <taxon>Leptocardii</taxon>
        <taxon>Amphioxiformes</taxon>
        <taxon>Branchiostomatidae</taxon>
        <taxon>Branchiostoma</taxon>
    </lineage>
</organism>
<accession>C3XVB5</accession>
<dbReference type="Gene3D" id="3.10.100.10">
    <property type="entry name" value="Mannose-Binding Protein A, subunit A"/>
    <property type="match status" value="1"/>
</dbReference>
<reference evidence="3" key="1">
    <citation type="journal article" date="2008" name="Nature">
        <title>The amphioxus genome and the evolution of the chordate karyotype.</title>
        <authorList>
            <consortium name="US DOE Joint Genome Institute (JGI-PGF)"/>
            <person name="Putnam N.H."/>
            <person name="Butts T."/>
            <person name="Ferrier D.E.K."/>
            <person name="Furlong R.F."/>
            <person name="Hellsten U."/>
            <person name="Kawashima T."/>
            <person name="Robinson-Rechavi M."/>
            <person name="Shoguchi E."/>
            <person name="Terry A."/>
            <person name="Yu J.-K."/>
            <person name="Benito-Gutierrez E.L."/>
            <person name="Dubchak I."/>
            <person name="Garcia-Fernandez J."/>
            <person name="Gibson-Brown J.J."/>
            <person name="Grigoriev I.V."/>
            <person name="Horton A.C."/>
            <person name="de Jong P.J."/>
            <person name="Jurka J."/>
            <person name="Kapitonov V.V."/>
            <person name="Kohara Y."/>
            <person name="Kuroki Y."/>
            <person name="Lindquist E."/>
            <person name="Lucas S."/>
            <person name="Osoegawa K."/>
            <person name="Pennacchio L.A."/>
            <person name="Salamov A.A."/>
            <person name="Satou Y."/>
            <person name="Sauka-Spengler T."/>
            <person name="Schmutz J."/>
            <person name="Shin-I T."/>
            <person name="Toyoda A."/>
            <person name="Bronner-Fraser M."/>
            <person name="Fujiyama A."/>
            <person name="Holland L.Z."/>
            <person name="Holland P.W.H."/>
            <person name="Satoh N."/>
            <person name="Rokhsar D.S."/>
        </authorList>
    </citation>
    <scope>NUCLEOTIDE SEQUENCE [LARGE SCALE GENOMIC DNA]</scope>
    <source>
        <strain evidence="3">S238N-H82</strain>
        <tissue evidence="3">Testes</tissue>
    </source>
</reference>
<dbReference type="STRING" id="7739.C3XVB5"/>
<protein>
    <recommendedName>
        <fullName evidence="2">C-type lectin domain-containing protein</fullName>
    </recommendedName>
</protein>
<dbReference type="GO" id="GO:0030246">
    <property type="term" value="F:carbohydrate binding"/>
    <property type="evidence" value="ECO:0007669"/>
    <property type="project" value="UniProtKB-KW"/>
</dbReference>
<feature type="domain" description="C-type lectin" evidence="2">
    <location>
        <begin position="2"/>
        <end position="114"/>
    </location>
</feature>
<sequence length="119" mass="13500">MFRQTCYKMFTTTKNFNQAASACRGDGGTLAMPRDAGTNTFLVSLQANKAYWIGLHDQRNEGRFQWIDGSGLGKYSSWYPKQPDNKNGVEDCVISFDGKWYDMECPNRMLFNCEVAPST</sequence>
<proteinExistence type="predicted"/>
<dbReference type="PANTHER" id="PTHR22799">
    <property type="entry name" value="TETRANECTIN-RELATED"/>
    <property type="match status" value="1"/>
</dbReference>
<dbReference type="EMBL" id="GG666468">
    <property type="protein sequence ID" value="EEN68041.1"/>
    <property type="molecule type" value="Genomic_DNA"/>
</dbReference>
<dbReference type="InParanoid" id="C3XVB5"/>
<dbReference type="SMART" id="SM00034">
    <property type="entry name" value="CLECT"/>
    <property type="match status" value="1"/>
</dbReference>
<keyword evidence="1" id="KW-0430">Lectin</keyword>
<dbReference type="InterPro" id="IPR016187">
    <property type="entry name" value="CTDL_fold"/>
</dbReference>
<name>C3XVB5_BRAFL</name>
<dbReference type="InterPro" id="IPR001304">
    <property type="entry name" value="C-type_lectin-like"/>
</dbReference>
<evidence type="ECO:0000256" key="1">
    <source>
        <dbReference type="ARBA" id="ARBA00022734"/>
    </source>
</evidence>
<dbReference type="InterPro" id="IPR016186">
    <property type="entry name" value="C-type_lectin-like/link_sf"/>
</dbReference>
<dbReference type="eggNOG" id="KOG4297">
    <property type="taxonomic scope" value="Eukaryota"/>
</dbReference>